<feature type="compositionally biased region" description="Low complexity" evidence="4">
    <location>
        <begin position="168"/>
        <end position="182"/>
    </location>
</feature>
<name>B7QK76_IXOSC</name>
<keyword evidence="8" id="KW-1185">Reference proteome</keyword>
<dbReference type="OrthoDB" id="5560525at2759"/>
<evidence type="ECO:0000313" key="6">
    <source>
        <dbReference type="EMBL" id="EEC19248.1"/>
    </source>
</evidence>
<dbReference type="GO" id="GO:0005085">
    <property type="term" value="F:guanyl-nucleotide exchange factor activity"/>
    <property type="evidence" value="ECO:0007669"/>
    <property type="project" value="InterPro"/>
</dbReference>
<dbReference type="VEuPathDB" id="VectorBase:ISCW014818"/>
<dbReference type="STRING" id="6945.B7QK76"/>
<dbReference type="HOGENOM" id="CLU_683873_0_0_1"/>
<evidence type="ECO:0000256" key="2">
    <source>
        <dbReference type="ARBA" id="ARBA00025794"/>
    </source>
</evidence>
<evidence type="ECO:0000256" key="4">
    <source>
        <dbReference type="SAM" id="MobiDB-lite"/>
    </source>
</evidence>
<feature type="domain" description="GDP/GTP exchange factor Sec2 N-terminal" evidence="5">
    <location>
        <begin position="222"/>
        <end position="292"/>
    </location>
</feature>
<dbReference type="Gene3D" id="1.20.5.4880">
    <property type="match status" value="1"/>
</dbReference>
<feature type="compositionally biased region" description="Polar residues" evidence="4">
    <location>
        <begin position="17"/>
        <end position="30"/>
    </location>
</feature>
<reference evidence="7" key="2">
    <citation type="submission" date="2020-05" db="UniProtKB">
        <authorList>
            <consortium name="EnsemblMetazoa"/>
        </authorList>
    </citation>
    <scope>IDENTIFICATION</scope>
    <source>
        <strain evidence="7">wikel</strain>
    </source>
</reference>
<feature type="region of interest" description="Disordered" evidence="4">
    <location>
        <begin position="1"/>
        <end position="143"/>
    </location>
</feature>
<feature type="compositionally biased region" description="Basic and acidic residues" evidence="4">
    <location>
        <begin position="132"/>
        <end position="143"/>
    </location>
</feature>
<dbReference type="EMBL" id="ABJB010586925">
    <property type="status" value="NOT_ANNOTATED_CDS"/>
    <property type="molecule type" value="Genomic_DNA"/>
</dbReference>
<dbReference type="PANTHER" id="PTHR14430:SF0">
    <property type="entry name" value="SEC2P DOMAIN-CONTAINING PROTEIN"/>
    <property type="match status" value="1"/>
</dbReference>
<dbReference type="AlphaFoldDB" id="B7QK76"/>
<dbReference type="EMBL" id="ABJB010725382">
    <property type="status" value="NOT_ANNOTATED_CDS"/>
    <property type="molecule type" value="Genomic_DNA"/>
</dbReference>
<dbReference type="Proteomes" id="UP000001555">
    <property type="component" value="Unassembled WGS sequence"/>
</dbReference>
<accession>B7QK76</accession>
<sequence length="403" mass="43515">MHPSEAQMADLRLAPETAQSPLQNGYASCNGSGGFLATDQPQPKSPVEPQAEPSPEPQPVAGPRAQPQTRPETDSEPQMKEVPKPEPQLQLQPQPKPVVCGTTVIASGPRRSASDGAMRDIAAVGSPPASVERARSHSDSDERVAMLRARIGRRFEQLEEDRRAALRSSRVTQSSSASSTTTEGPDTPTPLHDLCSPGEPCESLRWGSASRPRSVSVAEVKELAYARLQAELSRAQQELKLKDEEVARLSQIRDEVGAELEELTASLFEEANNMVREANIKQATAERRLQECSLKTEVLQAEVQALKALVLTSTPSRPNAHLHPQLGARKHRRSPSNYELATRPPSPPGGPASPPPAPLHNGSQDDCLELAPDACELSQEVLRAIEDNCITIEAVTGSNPFPK</sequence>
<feature type="region of interest" description="Disordered" evidence="4">
    <location>
        <begin position="315"/>
        <end position="367"/>
    </location>
</feature>
<feature type="compositionally biased region" description="Basic and acidic residues" evidence="4">
    <location>
        <begin position="71"/>
        <end position="84"/>
    </location>
</feature>
<reference evidence="6 8" key="1">
    <citation type="submission" date="2008-03" db="EMBL/GenBank/DDBJ databases">
        <title>Annotation of Ixodes scapularis.</title>
        <authorList>
            <consortium name="Ixodes scapularis Genome Project Consortium"/>
            <person name="Caler E."/>
            <person name="Hannick L.I."/>
            <person name="Bidwell S."/>
            <person name="Joardar V."/>
            <person name="Thiagarajan M."/>
            <person name="Amedeo P."/>
            <person name="Galinsky K.J."/>
            <person name="Schobel S."/>
            <person name="Inman J."/>
            <person name="Hostetler J."/>
            <person name="Miller J."/>
            <person name="Hammond M."/>
            <person name="Megy K."/>
            <person name="Lawson D."/>
            <person name="Kodira C."/>
            <person name="Sutton G."/>
            <person name="Meyer J."/>
            <person name="Hill C.A."/>
            <person name="Birren B."/>
            <person name="Nene V."/>
            <person name="Collins F."/>
            <person name="Alarcon-Chaidez F."/>
            <person name="Wikel S."/>
            <person name="Strausberg R."/>
        </authorList>
    </citation>
    <scope>NUCLEOTIDE SEQUENCE [LARGE SCALE GENOMIC DNA]</scope>
    <source>
        <strain evidence="8">Wikel</strain>
        <strain evidence="6">Wikel colony</strain>
    </source>
</reference>
<dbReference type="EnsemblMetazoa" id="ISCW014818-RA">
    <property type="protein sequence ID" value="ISCW014818-PA"/>
    <property type="gene ID" value="ISCW014818"/>
</dbReference>
<dbReference type="EMBL" id="ABJB010868569">
    <property type="status" value="NOT_ANNOTATED_CDS"/>
    <property type="molecule type" value="Genomic_DNA"/>
</dbReference>
<evidence type="ECO:0000259" key="5">
    <source>
        <dbReference type="Pfam" id="PF06428"/>
    </source>
</evidence>
<gene>
    <name evidence="6" type="ORF">IscW_ISCW014818</name>
</gene>
<evidence type="ECO:0000313" key="7">
    <source>
        <dbReference type="EnsemblMetazoa" id="ISCW014818-PA"/>
    </source>
</evidence>
<dbReference type="EMBL" id="DS957328">
    <property type="protein sequence ID" value="EEC19248.1"/>
    <property type="molecule type" value="Genomic_DNA"/>
</dbReference>
<proteinExistence type="inferred from homology"/>
<dbReference type="PANTHER" id="PTHR14430">
    <property type="entry name" value="RABIN3-RELATED"/>
    <property type="match status" value="1"/>
</dbReference>
<feature type="region of interest" description="Disordered" evidence="4">
    <location>
        <begin position="162"/>
        <end position="213"/>
    </location>
</feature>
<evidence type="ECO:0000256" key="1">
    <source>
        <dbReference type="ARBA" id="ARBA00023054"/>
    </source>
</evidence>
<comment type="similarity">
    <text evidence="2">Belongs to the SEC2 family.</text>
</comment>
<feature type="coiled-coil region" evidence="3">
    <location>
        <begin position="218"/>
        <end position="288"/>
    </location>
</feature>
<feature type="compositionally biased region" description="Pro residues" evidence="4">
    <location>
        <begin position="344"/>
        <end position="358"/>
    </location>
</feature>
<dbReference type="VEuPathDB" id="VectorBase:ISCI014818"/>
<dbReference type="InParanoid" id="B7QK76"/>
<dbReference type="InterPro" id="IPR009449">
    <property type="entry name" value="Sec2_N"/>
</dbReference>
<keyword evidence="1 3" id="KW-0175">Coiled coil</keyword>
<dbReference type="VEuPathDB" id="VectorBase:ISCP_025774"/>
<dbReference type="InterPro" id="IPR040351">
    <property type="entry name" value="RAB3IL/RAB3IP/Sec2"/>
</dbReference>
<dbReference type="Pfam" id="PF06428">
    <property type="entry name" value="Sec2p"/>
    <property type="match status" value="1"/>
</dbReference>
<organism>
    <name type="scientific">Ixodes scapularis</name>
    <name type="common">Black-legged tick</name>
    <name type="synonym">Deer tick</name>
    <dbReference type="NCBI Taxonomy" id="6945"/>
    <lineage>
        <taxon>Eukaryota</taxon>
        <taxon>Metazoa</taxon>
        <taxon>Ecdysozoa</taxon>
        <taxon>Arthropoda</taxon>
        <taxon>Chelicerata</taxon>
        <taxon>Arachnida</taxon>
        <taxon>Acari</taxon>
        <taxon>Parasitiformes</taxon>
        <taxon>Ixodida</taxon>
        <taxon>Ixodoidea</taxon>
        <taxon>Ixodidae</taxon>
        <taxon>Ixodinae</taxon>
        <taxon>Ixodes</taxon>
    </lineage>
</organism>
<protein>
    <submittedName>
        <fullName evidence="6 7">Rabin, putative</fullName>
    </submittedName>
</protein>
<dbReference type="PaxDb" id="6945-B7QK76"/>
<dbReference type="SUPFAM" id="SSF144284">
    <property type="entry name" value="Sec2 N-terminal region"/>
    <property type="match status" value="1"/>
</dbReference>
<evidence type="ECO:0000313" key="8">
    <source>
        <dbReference type="Proteomes" id="UP000001555"/>
    </source>
</evidence>
<evidence type="ECO:0000256" key="3">
    <source>
        <dbReference type="SAM" id="Coils"/>
    </source>
</evidence>